<reference evidence="4" key="1">
    <citation type="submission" date="2016-10" db="EMBL/GenBank/DDBJ databases">
        <authorList>
            <person name="Varghese N."/>
            <person name="Submissions S."/>
        </authorList>
    </citation>
    <scope>NUCLEOTIDE SEQUENCE [LARGE SCALE GENOMIC DNA]</scope>
    <source>
        <strain evidence="4">DSM 217</strain>
    </source>
</reference>
<keyword evidence="1" id="KW-0732">Signal</keyword>
<dbReference type="Gene3D" id="2.60.120.10">
    <property type="entry name" value="Jelly Rolls"/>
    <property type="match status" value="1"/>
</dbReference>
<dbReference type="InterPro" id="IPR011051">
    <property type="entry name" value="RmlC_Cupin_sf"/>
</dbReference>
<dbReference type="RefSeq" id="WP_093034019.1">
    <property type="nucleotide sequence ID" value="NZ_FNNZ01000014.1"/>
</dbReference>
<name>A0A1H2Z589_THIRO</name>
<keyword evidence="4" id="KW-1185">Reference proteome</keyword>
<organism evidence="3 4">
    <name type="scientific">Thiocapsa roseopersicina</name>
    <dbReference type="NCBI Taxonomy" id="1058"/>
    <lineage>
        <taxon>Bacteria</taxon>
        <taxon>Pseudomonadati</taxon>
        <taxon>Pseudomonadota</taxon>
        <taxon>Gammaproteobacteria</taxon>
        <taxon>Chromatiales</taxon>
        <taxon>Chromatiaceae</taxon>
        <taxon>Thiocapsa</taxon>
    </lineage>
</organism>
<proteinExistence type="predicted"/>
<dbReference type="SUPFAM" id="SSF51182">
    <property type="entry name" value="RmlC-like cupins"/>
    <property type="match status" value="1"/>
</dbReference>
<gene>
    <name evidence="3" type="ORF">SAMN05421783_114121</name>
</gene>
<feature type="domain" description="Cupin type-2" evidence="2">
    <location>
        <begin position="63"/>
        <end position="131"/>
    </location>
</feature>
<protein>
    <submittedName>
        <fullName evidence="3">Cupin domain-containing protein</fullName>
    </submittedName>
</protein>
<dbReference type="AlphaFoldDB" id="A0A1H2Z589"/>
<feature type="signal peptide" evidence="1">
    <location>
        <begin position="1"/>
        <end position="25"/>
    </location>
</feature>
<dbReference type="OrthoDB" id="287220at2"/>
<sequence>MSPPRTLGLLLAGFFAVLASHGALAYQISGVQVETLAKSHTSWNGTPLPAYRTGQPEVTIVKYHIAPGADLPPHLHPVINAGVMLKGELTVVSDTGERLHLKAGDTIVELVDQVHQGRNEGAEPVELIVFYAGNVGQPTRVLKDN</sequence>
<evidence type="ECO:0000256" key="1">
    <source>
        <dbReference type="SAM" id="SignalP"/>
    </source>
</evidence>
<dbReference type="PANTHER" id="PTHR36156">
    <property type="entry name" value="SLR2101 PROTEIN"/>
    <property type="match status" value="1"/>
</dbReference>
<dbReference type="InterPro" id="IPR047142">
    <property type="entry name" value="OryJ/VirC-like"/>
</dbReference>
<feature type="chain" id="PRO_5011627453" evidence="1">
    <location>
        <begin position="26"/>
        <end position="145"/>
    </location>
</feature>
<accession>A0A1H2Z589</accession>
<dbReference type="STRING" id="1058.SAMN05421783_114121"/>
<dbReference type="PANTHER" id="PTHR36156:SF2">
    <property type="entry name" value="CUPIN TYPE-2 DOMAIN-CONTAINING PROTEIN"/>
    <property type="match status" value="1"/>
</dbReference>
<dbReference type="InterPro" id="IPR013096">
    <property type="entry name" value="Cupin_2"/>
</dbReference>
<evidence type="ECO:0000313" key="4">
    <source>
        <dbReference type="Proteomes" id="UP000198816"/>
    </source>
</evidence>
<dbReference type="EMBL" id="FNNZ01000014">
    <property type="protein sequence ID" value="SDX12158.1"/>
    <property type="molecule type" value="Genomic_DNA"/>
</dbReference>
<dbReference type="Pfam" id="PF07883">
    <property type="entry name" value="Cupin_2"/>
    <property type="match status" value="1"/>
</dbReference>
<dbReference type="Proteomes" id="UP000198816">
    <property type="component" value="Unassembled WGS sequence"/>
</dbReference>
<dbReference type="InterPro" id="IPR014710">
    <property type="entry name" value="RmlC-like_jellyroll"/>
</dbReference>
<evidence type="ECO:0000259" key="2">
    <source>
        <dbReference type="Pfam" id="PF07883"/>
    </source>
</evidence>
<evidence type="ECO:0000313" key="3">
    <source>
        <dbReference type="EMBL" id="SDX12158.1"/>
    </source>
</evidence>
<dbReference type="CDD" id="cd02236">
    <property type="entry name" value="cupin_CV2614-like"/>
    <property type="match status" value="1"/>
</dbReference>